<dbReference type="PANTHER" id="PTHR47129">
    <property type="entry name" value="QUINONE OXIDOREDUCTASE 2"/>
    <property type="match status" value="1"/>
</dbReference>
<accession>A0ABW1SDK8</accession>
<evidence type="ECO:0000313" key="3">
    <source>
        <dbReference type="Proteomes" id="UP001596303"/>
    </source>
</evidence>
<dbReference type="GO" id="GO:0003955">
    <property type="term" value="F:NAD(P)H dehydrogenase (quinone) activity"/>
    <property type="evidence" value="ECO:0007669"/>
    <property type="project" value="UniProtKB-EC"/>
</dbReference>
<proteinExistence type="predicted"/>
<dbReference type="PANTHER" id="PTHR47129:SF1">
    <property type="entry name" value="NMRA-LIKE DOMAIN-CONTAINING PROTEIN"/>
    <property type="match status" value="1"/>
</dbReference>
<gene>
    <name evidence="2" type="ORF">ACFQDM_16160</name>
</gene>
<name>A0ABW1SDK8_9PROT</name>
<dbReference type="Proteomes" id="UP001596303">
    <property type="component" value="Unassembled WGS sequence"/>
</dbReference>
<comment type="caution">
    <text evidence="2">The sequence shown here is derived from an EMBL/GenBank/DDBJ whole genome shotgun (WGS) entry which is preliminary data.</text>
</comment>
<dbReference type="RefSeq" id="WP_377380812.1">
    <property type="nucleotide sequence ID" value="NZ_JBHSSW010000066.1"/>
</dbReference>
<evidence type="ECO:0000313" key="2">
    <source>
        <dbReference type="EMBL" id="MFC6199616.1"/>
    </source>
</evidence>
<dbReference type="InterPro" id="IPR036291">
    <property type="entry name" value="NAD(P)-bd_dom_sf"/>
</dbReference>
<organism evidence="2 3">
    <name type="scientific">Ponticaulis profundi</name>
    <dbReference type="NCBI Taxonomy" id="2665222"/>
    <lineage>
        <taxon>Bacteria</taxon>
        <taxon>Pseudomonadati</taxon>
        <taxon>Pseudomonadota</taxon>
        <taxon>Alphaproteobacteria</taxon>
        <taxon>Hyphomonadales</taxon>
        <taxon>Hyphomonadaceae</taxon>
        <taxon>Ponticaulis</taxon>
    </lineage>
</organism>
<dbReference type="Pfam" id="PF05368">
    <property type="entry name" value="NmrA"/>
    <property type="match status" value="1"/>
</dbReference>
<dbReference type="SUPFAM" id="SSF51735">
    <property type="entry name" value="NAD(P)-binding Rossmann-fold domains"/>
    <property type="match status" value="1"/>
</dbReference>
<protein>
    <submittedName>
        <fullName evidence="2">SDR family oxidoreductase</fullName>
        <ecNumber evidence="2">1.6.5.2</ecNumber>
    </submittedName>
</protein>
<dbReference type="EC" id="1.6.5.2" evidence="2"/>
<evidence type="ECO:0000259" key="1">
    <source>
        <dbReference type="Pfam" id="PF05368"/>
    </source>
</evidence>
<dbReference type="EMBL" id="JBHSSW010000066">
    <property type="protein sequence ID" value="MFC6199616.1"/>
    <property type="molecule type" value="Genomic_DNA"/>
</dbReference>
<dbReference type="InterPro" id="IPR008030">
    <property type="entry name" value="NmrA-like"/>
</dbReference>
<dbReference type="InterPro" id="IPR052718">
    <property type="entry name" value="NmrA-type_oxidoreductase"/>
</dbReference>
<dbReference type="Gene3D" id="3.90.25.10">
    <property type="entry name" value="UDP-galactose 4-epimerase, domain 1"/>
    <property type="match status" value="1"/>
</dbReference>
<dbReference type="CDD" id="cd05269">
    <property type="entry name" value="TMR_SDR_a"/>
    <property type="match status" value="1"/>
</dbReference>
<sequence length="290" mass="30056">MSSSIKYMVTGASGQLGALTIDALLKTVPASDIGALVRREEAAAPLRAKGVTVRIASYDDEAALVSAFRDVERLLLISSSEVGQRARQHANVIDAAKANDVDFIAYTSLLRADTSPLTLLAGEHNATENALAASGLTYAVLRNGWYTENYAMSAGQAVEHGTVLGAAADGKISSAARADYADAAAAVLTGDIPASGTIYELAGDTAYTLAEFADEISKLSGKTVTYTNLSQADYEQALKDAGLPDPVADMLANSDAGAAKGGLYSAETTLSDLIGRKTTPWQDTLKAALS</sequence>
<feature type="domain" description="NmrA-like" evidence="1">
    <location>
        <begin position="8"/>
        <end position="254"/>
    </location>
</feature>
<dbReference type="Gene3D" id="3.40.50.720">
    <property type="entry name" value="NAD(P)-binding Rossmann-like Domain"/>
    <property type="match status" value="1"/>
</dbReference>
<keyword evidence="3" id="KW-1185">Reference proteome</keyword>
<keyword evidence="2" id="KW-0560">Oxidoreductase</keyword>
<reference evidence="3" key="1">
    <citation type="journal article" date="2019" name="Int. J. Syst. Evol. Microbiol.">
        <title>The Global Catalogue of Microorganisms (GCM) 10K type strain sequencing project: providing services to taxonomists for standard genome sequencing and annotation.</title>
        <authorList>
            <consortium name="The Broad Institute Genomics Platform"/>
            <consortium name="The Broad Institute Genome Sequencing Center for Infectious Disease"/>
            <person name="Wu L."/>
            <person name="Ma J."/>
        </authorList>
    </citation>
    <scope>NUCLEOTIDE SEQUENCE [LARGE SCALE GENOMIC DNA]</scope>
    <source>
        <strain evidence="3">CGMCC-1.15741</strain>
    </source>
</reference>